<dbReference type="EMBL" id="BMZC01000010">
    <property type="protein sequence ID" value="GGZ72886.1"/>
    <property type="molecule type" value="Genomic_DNA"/>
</dbReference>
<comment type="caution">
    <text evidence="1">The sequence shown here is derived from an EMBL/GenBank/DDBJ whole genome shotgun (WGS) entry which is preliminary data.</text>
</comment>
<proteinExistence type="predicted"/>
<dbReference type="PRINTS" id="PR00081">
    <property type="entry name" value="GDHRDH"/>
</dbReference>
<protein>
    <submittedName>
        <fullName evidence="1">Short-chain dehydrogenase</fullName>
    </submittedName>
</protein>
<dbReference type="PANTHER" id="PTHR45458">
    <property type="entry name" value="SHORT-CHAIN DEHYDROGENASE/REDUCTASE SDR"/>
    <property type="match status" value="1"/>
</dbReference>
<reference evidence="1" key="1">
    <citation type="journal article" date="2014" name="Int. J. Syst. Evol. Microbiol.">
        <title>Complete genome sequence of Corynebacterium casei LMG S-19264T (=DSM 44701T), isolated from a smear-ripened cheese.</title>
        <authorList>
            <consortium name="US DOE Joint Genome Institute (JGI-PGF)"/>
            <person name="Walter F."/>
            <person name="Albersmeier A."/>
            <person name="Kalinowski J."/>
            <person name="Ruckert C."/>
        </authorList>
    </citation>
    <scope>NUCLEOTIDE SEQUENCE</scope>
    <source>
        <strain evidence="1">KCTC 32337</strain>
    </source>
</reference>
<dbReference type="AlphaFoldDB" id="A0A8H9IHL6"/>
<dbReference type="SUPFAM" id="SSF51735">
    <property type="entry name" value="NAD(P)-binding Rossmann-fold domains"/>
    <property type="match status" value="1"/>
</dbReference>
<dbReference type="CDD" id="cd05325">
    <property type="entry name" value="carb_red_sniffer_like_SDR_c"/>
    <property type="match status" value="1"/>
</dbReference>
<dbReference type="RefSeq" id="WP_191866701.1">
    <property type="nucleotide sequence ID" value="NZ_BMZC01000010.1"/>
</dbReference>
<gene>
    <name evidence="1" type="primary">fabG</name>
    <name evidence="1" type="ORF">GCM10011274_34010</name>
</gene>
<dbReference type="Gene3D" id="3.40.50.720">
    <property type="entry name" value="NAD(P)-binding Rossmann-like Domain"/>
    <property type="match status" value="1"/>
</dbReference>
<dbReference type="Proteomes" id="UP000622604">
    <property type="component" value="Unassembled WGS sequence"/>
</dbReference>
<evidence type="ECO:0000313" key="2">
    <source>
        <dbReference type="Proteomes" id="UP000622604"/>
    </source>
</evidence>
<dbReference type="GO" id="GO:0016616">
    <property type="term" value="F:oxidoreductase activity, acting on the CH-OH group of donors, NAD or NADP as acceptor"/>
    <property type="evidence" value="ECO:0007669"/>
    <property type="project" value="TreeGrafter"/>
</dbReference>
<dbReference type="InterPro" id="IPR052184">
    <property type="entry name" value="SDR_enzymes"/>
</dbReference>
<sequence length="220" mass="23499">MFNVVITGANRGIGLEFVKHYLAHGHQVFALCRNTSDDLSSSGAQVIDKVDVGNPESLPLALERLKGVKIDLLINNAGVLANESINDYSPNTIEQQFLVNAMGPLLVTQLLKEQLVAGSKVALITSRMGSMTDNTSGGYYGYRMSKAALNMAGVSLAHDLKPADIAVGLFHPGYVQTEMVNYGGNVSATDASASIIERIEQLTLADSGSFYHANGDVLPW</sequence>
<organism evidence="1 2">
    <name type="scientific">Paraglaciecola chathamensis</name>
    <dbReference type="NCBI Taxonomy" id="368405"/>
    <lineage>
        <taxon>Bacteria</taxon>
        <taxon>Pseudomonadati</taxon>
        <taxon>Pseudomonadota</taxon>
        <taxon>Gammaproteobacteria</taxon>
        <taxon>Alteromonadales</taxon>
        <taxon>Alteromonadaceae</taxon>
        <taxon>Paraglaciecola</taxon>
    </lineage>
</organism>
<name>A0A8H9IHL6_9ALTE</name>
<dbReference type="PANTHER" id="PTHR45458:SF1">
    <property type="entry name" value="SHORT CHAIN DEHYDROGENASE"/>
    <property type="match status" value="1"/>
</dbReference>
<dbReference type="Pfam" id="PF00106">
    <property type="entry name" value="adh_short"/>
    <property type="match status" value="1"/>
</dbReference>
<accession>A0A8H9IHL6</accession>
<evidence type="ECO:0000313" key="1">
    <source>
        <dbReference type="EMBL" id="GGZ72886.1"/>
    </source>
</evidence>
<dbReference type="InterPro" id="IPR002347">
    <property type="entry name" value="SDR_fam"/>
</dbReference>
<reference evidence="1" key="2">
    <citation type="submission" date="2020-09" db="EMBL/GenBank/DDBJ databases">
        <authorList>
            <person name="Sun Q."/>
            <person name="Kim S."/>
        </authorList>
    </citation>
    <scope>NUCLEOTIDE SEQUENCE</scope>
    <source>
        <strain evidence="1">KCTC 32337</strain>
    </source>
</reference>
<dbReference type="InterPro" id="IPR036291">
    <property type="entry name" value="NAD(P)-bd_dom_sf"/>
</dbReference>